<evidence type="ECO:0000256" key="22">
    <source>
        <dbReference type="ARBA" id="ARBA00023316"/>
    </source>
</evidence>
<dbReference type="Proteomes" id="UP000824124">
    <property type="component" value="Unassembled WGS sequence"/>
</dbReference>
<reference evidence="31" key="1">
    <citation type="submission" date="2020-10" db="EMBL/GenBank/DDBJ databases">
        <authorList>
            <person name="Gilroy R."/>
        </authorList>
    </citation>
    <scope>NUCLEOTIDE SEQUENCE</scope>
    <source>
        <strain evidence="31">2830</strain>
    </source>
</reference>
<dbReference type="InterPro" id="IPR023346">
    <property type="entry name" value="Lysozyme-like_dom_sf"/>
</dbReference>
<evidence type="ECO:0000256" key="21">
    <source>
        <dbReference type="ARBA" id="ARBA00023268"/>
    </source>
</evidence>
<protein>
    <recommendedName>
        <fullName evidence="7">Penicillin-binding protein 1A</fullName>
        <ecNumber evidence="24">2.4.99.28</ecNumber>
        <ecNumber evidence="6">3.4.16.4</ecNumber>
    </recommendedName>
</protein>
<evidence type="ECO:0000256" key="26">
    <source>
        <dbReference type="ARBA" id="ARBA00060592"/>
    </source>
</evidence>
<feature type="non-terminal residue" evidence="31">
    <location>
        <position position="462"/>
    </location>
</feature>
<keyword evidence="18 28" id="KW-1133">Transmembrane helix</keyword>
<evidence type="ECO:0000259" key="30">
    <source>
        <dbReference type="Pfam" id="PF00912"/>
    </source>
</evidence>
<dbReference type="GO" id="GO:0008360">
    <property type="term" value="P:regulation of cell shape"/>
    <property type="evidence" value="ECO:0007669"/>
    <property type="project" value="UniProtKB-KW"/>
</dbReference>
<evidence type="ECO:0000256" key="19">
    <source>
        <dbReference type="ARBA" id="ARBA00023136"/>
    </source>
</evidence>
<comment type="function">
    <text evidence="1">Cell wall formation. Synthesis of cross-linked peptidoglycan from the lipid intermediates. The enzyme has a penicillin-insensitive transglycosylase N-terminal domain (formation of linear glycan strands) and a penicillin-sensitive transpeptidase C-terminal domain (cross-linking of the peptide subunits).</text>
</comment>
<comment type="pathway">
    <text evidence="3">Cell wall biogenesis; peptidoglycan biosynthesis.</text>
</comment>
<dbReference type="GO" id="GO:0005886">
    <property type="term" value="C:plasma membrane"/>
    <property type="evidence" value="ECO:0007669"/>
    <property type="project" value="UniProtKB-SubCell"/>
</dbReference>
<dbReference type="Pfam" id="PF00912">
    <property type="entry name" value="Transgly"/>
    <property type="match status" value="1"/>
</dbReference>
<dbReference type="InterPro" id="IPR012338">
    <property type="entry name" value="Beta-lactam/transpept-like"/>
</dbReference>
<comment type="catalytic activity">
    <reaction evidence="23">
        <text>Preferential cleavage: (Ac)2-L-Lys-D-Ala-|-D-Ala. Also transpeptidation of peptidyl-alanyl moieties that are N-acyl substituents of D-alanine.</text>
        <dbReference type="EC" id="3.4.16.4"/>
    </reaction>
</comment>
<evidence type="ECO:0000259" key="29">
    <source>
        <dbReference type="Pfam" id="PF00905"/>
    </source>
</evidence>
<evidence type="ECO:0000313" key="32">
    <source>
        <dbReference type="Proteomes" id="UP000824124"/>
    </source>
</evidence>
<keyword evidence="20" id="KW-0046">Antibiotic resistance</keyword>
<dbReference type="SUPFAM" id="SSF56601">
    <property type="entry name" value="beta-lactamase/transpeptidase-like"/>
    <property type="match status" value="1"/>
</dbReference>
<dbReference type="GO" id="GO:0008955">
    <property type="term" value="F:peptidoglycan glycosyltransferase activity"/>
    <property type="evidence" value="ECO:0007669"/>
    <property type="project" value="UniProtKB-EC"/>
</dbReference>
<dbReference type="GO" id="GO:0030288">
    <property type="term" value="C:outer membrane-bounded periplasmic space"/>
    <property type="evidence" value="ECO:0007669"/>
    <property type="project" value="TreeGrafter"/>
</dbReference>
<dbReference type="GO" id="GO:0006508">
    <property type="term" value="P:proteolysis"/>
    <property type="evidence" value="ECO:0007669"/>
    <property type="project" value="UniProtKB-KW"/>
</dbReference>
<keyword evidence="17" id="KW-0573">Peptidoglycan synthesis</keyword>
<keyword evidence="19 28" id="KW-0472">Membrane</keyword>
<keyword evidence="14" id="KW-0378">Hydrolase</keyword>
<dbReference type="Pfam" id="PF00905">
    <property type="entry name" value="Transpeptidase"/>
    <property type="match status" value="1"/>
</dbReference>
<comment type="similarity">
    <text evidence="5">In the N-terminal section; belongs to the glycosyltransferase 51 family.</text>
</comment>
<gene>
    <name evidence="31" type="ORF">IAB00_06855</name>
</gene>
<dbReference type="FunFam" id="1.10.3810.10:FF:000001">
    <property type="entry name" value="Penicillin-binding protein 1A"/>
    <property type="match status" value="1"/>
</dbReference>
<keyword evidence="11" id="KW-0328">Glycosyltransferase</keyword>
<dbReference type="InterPro" id="IPR036950">
    <property type="entry name" value="PBP_transglycosylase"/>
</dbReference>
<dbReference type="GO" id="GO:0046677">
    <property type="term" value="P:response to antibiotic"/>
    <property type="evidence" value="ECO:0007669"/>
    <property type="project" value="UniProtKB-KW"/>
</dbReference>
<dbReference type="InterPro" id="IPR001460">
    <property type="entry name" value="PCN-bd_Tpept"/>
</dbReference>
<comment type="similarity">
    <text evidence="4">In the C-terminal section; belongs to the transpeptidase family.</text>
</comment>
<dbReference type="InterPro" id="IPR050396">
    <property type="entry name" value="Glycosyltr_51/Transpeptidase"/>
</dbReference>
<evidence type="ECO:0000256" key="9">
    <source>
        <dbReference type="ARBA" id="ARBA00022645"/>
    </source>
</evidence>
<dbReference type="Gene3D" id="3.40.710.10">
    <property type="entry name" value="DD-peptidase/beta-lactamase superfamily"/>
    <property type="match status" value="1"/>
</dbReference>
<keyword evidence="15" id="KW-0133">Cell shape</keyword>
<organism evidence="31 32">
    <name type="scientific">Candidatus Avidehalobacter gallistercoris</name>
    <dbReference type="NCBI Taxonomy" id="2840694"/>
    <lineage>
        <taxon>Bacteria</taxon>
        <taxon>Bacillati</taxon>
        <taxon>Bacillota</taxon>
        <taxon>Clostridia</taxon>
        <taxon>Eubacteriales</taxon>
        <taxon>Peptococcaceae</taxon>
        <taxon>Peptococcaceae incertae sedis</taxon>
        <taxon>Candidatus Avidehalobacter</taxon>
    </lineage>
</organism>
<evidence type="ECO:0000256" key="11">
    <source>
        <dbReference type="ARBA" id="ARBA00022676"/>
    </source>
</evidence>
<feature type="domain" description="Penicillin-binding protein transpeptidase" evidence="29">
    <location>
        <begin position="361"/>
        <end position="462"/>
    </location>
</feature>
<reference evidence="31" key="2">
    <citation type="journal article" date="2021" name="PeerJ">
        <title>Extensive microbial diversity within the chicken gut microbiome revealed by metagenomics and culture.</title>
        <authorList>
            <person name="Gilroy R."/>
            <person name="Ravi A."/>
            <person name="Getino M."/>
            <person name="Pursley I."/>
            <person name="Horton D.L."/>
            <person name="Alikhan N.F."/>
            <person name="Baker D."/>
            <person name="Gharbi K."/>
            <person name="Hall N."/>
            <person name="Watson M."/>
            <person name="Adriaenssens E.M."/>
            <person name="Foster-Nyarko E."/>
            <person name="Jarju S."/>
            <person name="Secka A."/>
            <person name="Antonio M."/>
            <person name="Oren A."/>
            <person name="Chaudhuri R.R."/>
            <person name="La Ragione R."/>
            <person name="Hildebrand F."/>
            <person name="Pallen M.J."/>
        </authorList>
    </citation>
    <scope>NUCLEOTIDE SEQUENCE</scope>
    <source>
        <strain evidence="31">2830</strain>
    </source>
</reference>
<feature type="transmembrane region" description="Helical" evidence="28">
    <location>
        <begin position="35"/>
        <end position="60"/>
    </location>
</feature>
<comment type="subcellular location">
    <subcellularLocation>
        <location evidence="2">Cell membrane</location>
        <topology evidence="2">Single-pass type II membrane protein</topology>
    </subcellularLocation>
</comment>
<evidence type="ECO:0000256" key="16">
    <source>
        <dbReference type="ARBA" id="ARBA00022968"/>
    </source>
</evidence>
<dbReference type="GO" id="GO:0009252">
    <property type="term" value="P:peptidoglycan biosynthetic process"/>
    <property type="evidence" value="ECO:0007669"/>
    <property type="project" value="UniProtKB-KW"/>
</dbReference>
<evidence type="ECO:0000256" key="23">
    <source>
        <dbReference type="ARBA" id="ARBA00034000"/>
    </source>
</evidence>
<evidence type="ECO:0000256" key="10">
    <source>
        <dbReference type="ARBA" id="ARBA00022670"/>
    </source>
</evidence>
<evidence type="ECO:0000256" key="1">
    <source>
        <dbReference type="ARBA" id="ARBA00002624"/>
    </source>
</evidence>
<dbReference type="EC" id="2.4.99.28" evidence="24"/>
<evidence type="ECO:0000256" key="28">
    <source>
        <dbReference type="SAM" id="Phobius"/>
    </source>
</evidence>
<keyword evidence="10" id="KW-0645">Protease</keyword>
<keyword evidence="9" id="KW-0121">Carboxypeptidase</keyword>
<keyword evidence="13 28" id="KW-0812">Transmembrane</keyword>
<evidence type="ECO:0000256" key="25">
    <source>
        <dbReference type="ARBA" id="ARBA00049902"/>
    </source>
</evidence>
<dbReference type="EMBL" id="DVMH01000033">
    <property type="protein sequence ID" value="HIU10938.1"/>
    <property type="molecule type" value="Genomic_DNA"/>
</dbReference>
<comment type="caution">
    <text evidence="31">The sequence shown here is derived from an EMBL/GenBank/DDBJ whole genome shotgun (WGS) entry which is preliminary data.</text>
</comment>
<evidence type="ECO:0000256" key="18">
    <source>
        <dbReference type="ARBA" id="ARBA00022989"/>
    </source>
</evidence>
<dbReference type="AlphaFoldDB" id="A0A9D1HN28"/>
<evidence type="ECO:0000256" key="24">
    <source>
        <dbReference type="ARBA" id="ARBA00044770"/>
    </source>
</evidence>
<evidence type="ECO:0000256" key="3">
    <source>
        <dbReference type="ARBA" id="ARBA00004752"/>
    </source>
</evidence>
<proteinExistence type="inferred from homology"/>
<evidence type="ECO:0000256" key="8">
    <source>
        <dbReference type="ARBA" id="ARBA00022475"/>
    </source>
</evidence>
<feature type="domain" description="Glycosyl transferase family 51" evidence="30">
    <location>
        <begin position="86"/>
        <end position="262"/>
    </location>
</feature>
<evidence type="ECO:0000256" key="20">
    <source>
        <dbReference type="ARBA" id="ARBA00023251"/>
    </source>
</evidence>
<evidence type="ECO:0000256" key="6">
    <source>
        <dbReference type="ARBA" id="ARBA00012448"/>
    </source>
</evidence>
<sequence>MTTDNKRPKPGAATSAASPEAPKPKKKRKLRKKRVLAAILSVFLILCVLAAVATVVYVAIVLKDLPDWDETVLLSDKTTFLYDENGEIFSELHSSENRTYVTLDDMPDYLIDAFLATEDTRFYQHHGIDIIRIGGALLADIKSGGASQGASTITMQLARTAILNDYDKKLARKIKEAVLSLQLESEYSKDEILALYLNEIYFGHSAYGVQAASQTIFGKDVKDIDMAEAATLVGVIRNPKLYSPLYDPEASDRVKRQVLKNLSEYTDKYPEADIEAAKEEIVQTGESAYTAAYNHPWYTDYVIDVAEDILIEQGYSAASIYTGGFRIYTTLNDKVQTLMEEAFSDAANFPETYSADLVESAMVVLSADDNSILGLVGGREYTTKRGYNRATDMKRQPGSTFKPIAAYSPAIEAGYSPATVVNDVRTTFGGNWTPGNYDGSYRGIISMRTACQYSVNIASVKV</sequence>
<evidence type="ECO:0000256" key="27">
    <source>
        <dbReference type="SAM" id="MobiDB-lite"/>
    </source>
</evidence>
<dbReference type="GO" id="GO:0071555">
    <property type="term" value="P:cell wall organization"/>
    <property type="evidence" value="ECO:0007669"/>
    <property type="project" value="UniProtKB-KW"/>
</dbReference>
<feature type="region of interest" description="Disordered" evidence="27">
    <location>
        <begin position="1"/>
        <end position="28"/>
    </location>
</feature>
<keyword evidence="16" id="KW-0735">Signal-anchor</keyword>
<keyword evidence="8" id="KW-1003">Cell membrane</keyword>
<evidence type="ECO:0000256" key="5">
    <source>
        <dbReference type="ARBA" id="ARBA00007739"/>
    </source>
</evidence>
<name>A0A9D1HN28_9FIRM</name>
<evidence type="ECO:0000256" key="2">
    <source>
        <dbReference type="ARBA" id="ARBA00004401"/>
    </source>
</evidence>
<keyword evidence="21" id="KW-0511">Multifunctional enzyme</keyword>
<accession>A0A9D1HN28</accession>
<evidence type="ECO:0000256" key="4">
    <source>
        <dbReference type="ARBA" id="ARBA00007090"/>
    </source>
</evidence>
<dbReference type="PANTHER" id="PTHR32282">
    <property type="entry name" value="BINDING PROTEIN TRANSPEPTIDASE, PUTATIVE-RELATED"/>
    <property type="match status" value="1"/>
</dbReference>
<evidence type="ECO:0000256" key="13">
    <source>
        <dbReference type="ARBA" id="ARBA00022692"/>
    </source>
</evidence>
<evidence type="ECO:0000256" key="17">
    <source>
        <dbReference type="ARBA" id="ARBA00022984"/>
    </source>
</evidence>
<dbReference type="PANTHER" id="PTHR32282:SF11">
    <property type="entry name" value="PENICILLIN-BINDING PROTEIN 1B"/>
    <property type="match status" value="1"/>
</dbReference>
<evidence type="ECO:0000256" key="12">
    <source>
        <dbReference type="ARBA" id="ARBA00022679"/>
    </source>
</evidence>
<dbReference type="EC" id="3.4.16.4" evidence="6"/>
<keyword evidence="12" id="KW-0808">Transferase</keyword>
<evidence type="ECO:0000256" key="14">
    <source>
        <dbReference type="ARBA" id="ARBA00022801"/>
    </source>
</evidence>
<dbReference type="InterPro" id="IPR001264">
    <property type="entry name" value="Glyco_trans_51"/>
</dbReference>
<comment type="catalytic activity">
    <reaction evidence="25">
        <text>[GlcNAc-(1-&gt;4)-Mur2Ac(oyl-L-Ala-gamma-D-Glu-L-Lys-D-Ala-D-Ala)](n)-di-trans,octa-cis-undecaprenyl diphosphate + beta-D-GlcNAc-(1-&gt;4)-Mur2Ac(oyl-L-Ala-gamma-D-Glu-L-Lys-D-Ala-D-Ala)-di-trans,octa-cis-undecaprenyl diphosphate = [GlcNAc-(1-&gt;4)-Mur2Ac(oyl-L-Ala-gamma-D-Glu-L-Lys-D-Ala-D-Ala)](n+1)-di-trans,octa-cis-undecaprenyl diphosphate + di-trans,octa-cis-undecaprenyl diphosphate + H(+)</text>
        <dbReference type="Rhea" id="RHEA:23708"/>
        <dbReference type="Rhea" id="RHEA-COMP:9602"/>
        <dbReference type="Rhea" id="RHEA-COMP:9603"/>
        <dbReference type="ChEBI" id="CHEBI:15378"/>
        <dbReference type="ChEBI" id="CHEBI:58405"/>
        <dbReference type="ChEBI" id="CHEBI:60033"/>
        <dbReference type="ChEBI" id="CHEBI:78435"/>
        <dbReference type="EC" id="2.4.99.28"/>
    </reaction>
</comment>
<dbReference type="GO" id="GO:0008658">
    <property type="term" value="F:penicillin binding"/>
    <property type="evidence" value="ECO:0007669"/>
    <property type="project" value="InterPro"/>
</dbReference>
<comment type="pathway">
    <text evidence="26">Glycan biosynthesis.</text>
</comment>
<dbReference type="SUPFAM" id="SSF53955">
    <property type="entry name" value="Lysozyme-like"/>
    <property type="match status" value="1"/>
</dbReference>
<dbReference type="GO" id="GO:0009002">
    <property type="term" value="F:serine-type D-Ala-D-Ala carboxypeptidase activity"/>
    <property type="evidence" value="ECO:0007669"/>
    <property type="project" value="UniProtKB-EC"/>
</dbReference>
<dbReference type="Gene3D" id="1.10.3810.10">
    <property type="entry name" value="Biosynthetic peptidoglycan transglycosylase-like"/>
    <property type="match status" value="1"/>
</dbReference>
<evidence type="ECO:0000256" key="15">
    <source>
        <dbReference type="ARBA" id="ARBA00022960"/>
    </source>
</evidence>
<keyword evidence="22" id="KW-0961">Cell wall biogenesis/degradation</keyword>
<evidence type="ECO:0000256" key="7">
    <source>
        <dbReference type="ARBA" id="ARBA00018638"/>
    </source>
</evidence>
<evidence type="ECO:0000313" key="31">
    <source>
        <dbReference type="EMBL" id="HIU10938.1"/>
    </source>
</evidence>